<dbReference type="SUPFAM" id="SSF50156">
    <property type="entry name" value="PDZ domain-like"/>
    <property type="match status" value="1"/>
</dbReference>
<dbReference type="SUPFAM" id="SSF51230">
    <property type="entry name" value="Single hybrid motif"/>
    <property type="match status" value="1"/>
</dbReference>
<gene>
    <name evidence="3" type="ORF">AMON00008_LOCUS54295</name>
</gene>
<dbReference type="EMBL" id="HBNR01076396">
    <property type="protein sequence ID" value="CAE4652810.1"/>
    <property type="molecule type" value="Transcribed_RNA"/>
</dbReference>
<organism evidence="3">
    <name type="scientific">Alexandrium monilatum</name>
    <dbReference type="NCBI Taxonomy" id="311494"/>
    <lineage>
        <taxon>Eukaryota</taxon>
        <taxon>Sar</taxon>
        <taxon>Alveolata</taxon>
        <taxon>Dinophyceae</taxon>
        <taxon>Gonyaulacales</taxon>
        <taxon>Pyrocystaceae</taxon>
        <taxon>Alexandrium</taxon>
    </lineage>
</organism>
<dbReference type="InterPro" id="IPR011053">
    <property type="entry name" value="Single_hybrid_motif"/>
</dbReference>
<feature type="region of interest" description="Disordered" evidence="1">
    <location>
        <begin position="1"/>
        <end position="25"/>
    </location>
</feature>
<evidence type="ECO:0000313" key="3">
    <source>
        <dbReference type="EMBL" id="CAE4652810.1"/>
    </source>
</evidence>
<protein>
    <submittedName>
        <fullName evidence="3">Uncharacterized protein</fullName>
    </submittedName>
</protein>
<dbReference type="AlphaFoldDB" id="A0A7S4SQ79"/>
<feature type="region of interest" description="Disordered" evidence="1">
    <location>
        <begin position="494"/>
        <end position="518"/>
    </location>
</feature>
<accession>A0A7S4SQ79</accession>
<feature type="transmembrane region" description="Helical" evidence="2">
    <location>
        <begin position="29"/>
        <end position="47"/>
    </location>
</feature>
<reference evidence="3" key="1">
    <citation type="submission" date="2021-01" db="EMBL/GenBank/DDBJ databases">
        <authorList>
            <person name="Corre E."/>
            <person name="Pelletier E."/>
            <person name="Niang G."/>
            <person name="Scheremetjew M."/>
            <person name="Finn R."/>
            <person name="Kale V."/>
            <person name="Holt S."/>
            <person name="Cochrane G."/>
            <person name="Meng A."/>
            <person name="Brown T."/>
            <person name="Cohen L."/>
        </authorList>
    </citation>
    <scope>NUCLEOTIDE SEQUENCE</scope>
    <source>
        <strain evidence="3">CCMP3105</strain>
    </source>
</reference>
<evidence type="ECO:0000256" key="2">
    <source>
        <dbReference type="SAM" id="Phobius"/>
    </source>
</evidence>
<dbReference type="InterPro" id="IPR036034">
    <property type="entry name" value="PDZ_sf"/>
</dbReference>
<keyword evidence="2" id="KW-0472">Membrane</keyword>
<proteinExistence type="predicted"/>
<feature type="region of interest" description="Disordered" evidence="1">
    <location>
        <begin position="807"/>
        <end position="827"/>
    </location>
</feature>
<keyword evidence="2" id="KW-1133">Transmembrane helix</keyword>
<dbReference type="Gene3D" id="2.40.50.100">
    <property type="match status" value="1"/>
</dbReference>
<sequence length="1014" mass="110568">MSARALVPSDDEFEPGQRSSPRRPLRTRAAAALAAVGLVAAGCAVLARGGARVPSTLARGEVTQLSSKLCKEYPYLKFELPGAVVHNNLAGKGPMWGQAEGIVYKTLDLGQGAGDELDKEVYLVINATSRKYVPFASKLNGMQGKYGSINLKSGSQVDLKMTFLDRKSMEPLVMPDLALTFFDLDTAHQGKSREFVTLSGFTRYHLTDNTEVKVSELDDGATKFEASTFGDGHDNPTDPMFLTHQQKNRAVTAFYRNVKEVSFRIGAGAGVGPRFFTFVGRPSLLCAVTVQEGFKPPLPDISAKPPMQVGIKAGEGERFISFAAHRGDQVQKGQGLVVTQAPNKPPHTCVAPYAGTVVAIQDGLVNNDELDLRLDDKTMIVVQRPYLDPLPQGDGVTGGGPGAEQTEDEHLTFERYLVEVGDLVDKDQPVVLAKNQHREEVKLKATDYGSVKARQEGMTEGSPLAMVKDRQLITVGPFAPLPRTATQGAVDFTQAGKPQHSGSAAGTSAPSDDSPADVDSLTFVSYAVEEGDTVSDGDKVATVKDKDGKEYDVLAPQPGVVKHVQRALREGMLLPKVIEDNNIATLGRLPALDVSRSEEGSFAPVHHPEEFTEWKVEVGDSVRKGDTVAVLVDPTDGSERDVQAGKSGSVTERLEELQPGDIVEEVTKDEDLVTVGKLEEPETSLMKPGVKAEMDDVFDFWIKKQGERVHCGEPIAQVTRSEKSDGGRRLSAQTVQIPSPGAGTIDYEADLQPGKSIKDQSVGPTIARVDLGWPWWLMLLGALLVLCCCFCCLFKVMQKPKPPPVYTPMEPEPVEEEEVPPPPEGLRLDFNDGSTIRTVYAKYRPLGIKHNFVAPIIAHDFTINSYAKQDLQVQDSWELTRIGDEDVTGNNNFKHVNDKLTDYMKDFPLWPLPLEFRKALDDPSSTVASFVERPIGLEFTNNAPIRVSKIHDNSPAQSEGVEVGWFVTKIGECDVHENHSFRDVMKILKEGVKPLDDLGRTYNTQGIPTTMDAS</sequence>
<name>A0A7S4SQ79_9DINO</name>
<feature type="transmembrane region" description="Helical" evidence="2">
    <location>
        <begin position="773"/>
        <end position="794"/>
    </location>
</feature>
<feature type="compositionally biased region" description="Low complexity" evidence="1">
    <location>
        <begin position="501"/>
        <end position="518"/>
    </location>
</feature>
<keyword evidence="2" id="KW-0812">Transmembrane</keyword>
<evidence type="ECO:0000256" key="1">
    <source>
        <dbReference type="SAM" id="MobiDB-lite"/>
    </source>
</evidence>